<dbReference type="EMBL" id="ML987193">
    <property type="protein sequence ID" value="KAF2250691.1"/>
    <property type="molecule type" value="Genomic_DNA"/>
</dbReference>
<dbReference type="RefSeq" id="XP_033685695.1">
    <property type="nucleotide sequence ID" value="XM_033826691.1"/>
</dbReference>
<keyword evidence="3" id="KW-1185">Reference proteome</keyword>
<accession>A0A6A6IJU9</accession>
<dbReference type="GeneID" id="54580021"/>
<sequence length="258" mass="29509">MASNTSQGQKPKALHPRKKEPIGWDFRDVRAWQDPISADWCFIPWKNTEECNANDPDTHPTGGHAKLLYYTVGELKDEHRGSGIVVNTAMHEIIGCYRRHVDTEEGQEDKVEAQSLLKGEIPSLEGERKKIQSMPENQRTRAQNRRLTEIDEKEKSVRLAIKRCNGLVLDPRPERIARHEQTVLAIHPSVKEERYSKFGNFYLGLEDQWVPTMEDVLEIGDIPPFRVDRVTSLAETSEDLSRTESLIMEAVNEARGPD</sequence>
<dbReference type="OrthoDB" id="3790609at2759"/>
<evidence type="ECO:0000313" key="3">
    <source>
        <dbReference type="Proteomes" id="UP000800094"/>
    </source>
</evidence>
<proteinExistence type="predicted"/>
<evidence type="ECO:0000313" key="2">
    <source>
        <dbReference type="EMBL" id="KAF2250691.1"/>
    </source>
</evidence>
<evidence type="ECO:0000256" key="1">
    <source>
        <dbReference type="SAM" id="MobiDB-lite"/>
    </source>
</evidence>
<organism evidence="2 3">
    <name type="scientific">Trematosphaeria pertusa</name>
    <dbReference type="NCBI Taxonomy" id="390896"/>
    <lineage>
        <taxon>Eukaryota</taxon>
        <taxon>Fungi</taxon>
        <taxon>Dikarya</taxon>
        <taxon>Ascomycota</taxon>
        <taxon>Pezizomycotina</taxon>
        <taxon>Dothideomycetes</taxon>
        <taxon>Pleosporomycetidae</taxon>
        <taxon>Pleosporales</taxon>
        <taxon>Massarineae</taxon>
        <taxon>Trematosphaeriaceae</taxon>
        <taxon>Trematosphaeria</taxon>
    </lineage>
</organism>
<dbReference type="AlphaFoldDB" id="A0A6A6IJU9"/>
<name>A0A6A6IJU9_9PLEO</name>
<reference evidence="2" key="1">
    <citation type="journal article" date="2020" name="Stud. Mycol.">
        <title>101 Dothideomycetes genomes: a test case for predicting lifestyles and emergence of pathogens.</title>
        <authorList>
            <person name="Haridas S."/>
            <person name="Albert R."/>
            <person name="Binder M."/>
            <person name="Bloem J."/>
            <person name="Labutti K."/>
            <person name="Salamov A."/>
            <person name="Andreopoulos B."/>
            <person name="Baker S."/>
            <person name="Barry K."/>
            <person name="Bills G."/>
            <person name="Bluhm B."/>
            <person name="Cannon C."/>
            <person name="Castanera R."/>
            <person name="Culley D."/>
            <person name="Daum C."/>
            <person name="Ezra D."/>
            <person name="Gonzalez J."/>
            <person name="Henrissat B."/>
            <person name="Kuo A."/>
            <person name="Liang C."/>
            <person name="Lipzen A."/>
            <person name="Lutzoni F."/>
            <person name="Magnuson J."/>
            <person name="Mondo S."/>
            <person name="Nolan M."/>
            <person name="Ohm R."/>
            <person name="Pangilinan J."/>
            <person name="Park H.-J."/>
            <person name="Ramirez L."/>
            <person name="Alfaro M."/>
            <person name="Sun H."/>
            <person name="Tritt A."/>
            <person name="Yoshinaga Y."/>
            <person name="Zwiers L.-H."/>
            <person name="Turgeon B."/>
            <person name="Goodwin S."/>
            <person name="Spatafora J."/>
            <person name="Crous P."/>
            <person name="Grigoriev I."/>
        </authorList>
    </citation>
    <scope>NUCLEOTIDE SEQUENCE</scope>
    <source>
        <strain evidence="2">CBS 122368</strain>
    </source>
</reference>
<protein>
    <submittedName>
        <fullName evidence="2">Uncharacterized protein</fullName>
    </submittedName>
</protein>
<dbReference type="Proteomes" id="UP000800094">
    <property type="component" value="Unassembled WGS sequence"/>
</dbReference>
<gene>
    <name evidence="2" type="ORF">BU26DRAFT_503334</name>
</gene>
<feature type="region of interest" description="Disordered" evidence="1">
    <location>
        <begin position="1"/>
        <end position="20"/>
    </location>
</feature>